<dbReference type="GO" id="GO:0006508">
    <property type="term" value="P:proteolysis"/>
    <property type="evidence" value="ECO:0007669"/>
    <property type="project" value="InterPro"/>
</dbReference>
<dbReference type="HOGENOM" id="CLU_000604_95_6_6"/>
<dbReference type="InterPro" id="IPR036640">
    <property type="entry name" value="ABC1_TM_sf"/>
</dbReference>
<dbReference type="InterPro" id="IPR003593">
    <property type="entry name" value="AAA+_ATPase"/>
</dbReference>
<evidence type="ECO:0000259" key="12">
    <source>
        <dbReference type="PROSITE" id="PS50990"/>
    </source>
</evidence>
<dbReference type="SMART" id="SM00382">
    <property type="entry name" value="AAA"/>
    <property type="match status" value="1"/>
</dbReference>
<organism evidence="13 14">
    <name type="scientific">Escherichia coli O6:H1 (strain CFT073 / ATCC 700928 / UPEC)</name>
    <dbReference type="NCBI Taxonomy" id="199310"/>
    <lineage>
        <taxon>Bacteria</taxon>
        <taxon>Pseudomonadati</taxon>
        <taxon>Pseudomonadota</taxon>
        <taxon>Gammaproteobacteria</taxon>
        <taxon>Enterobacterales</taxon>
        <taxon>Enterobacteriaceae</taxon>
        <taxon>Escherichia</taxon>
    </lineage>
</organism>
<dbReference type="Pfam" id="PF00664">
    <property type="entry name" value="ABC_membrane"/>
    <property type="match status" value="1"/>
</dbReference>
<keyword evidence="6" id="KW-0067">ATP-binding</keyword>
<protein>
    <submittedName>
        <fullName evidence="13">Putative cytoplasmic membrane export protein</fullName>
    </submittedName>
</protein>
<dbReference type="InterPro" id="IPR011527">
    <property type="entry name" value="ABC1_TM_dom"/>
</dbReference>
<evidence type="ECO:0000256" key="7">
    <source>
        <dbReference type="ARBA" id="ARBA00022989"/>
    </source>
</evidence>
<keyword evidence="2" id="KW-0813">Transport</keyword>
<feature type="domain" description="Peptidase C39" evidence="12">
    <location>
        <begin position="1"/>
        <end position="121"/>
    </location>
</feature>
<dbReference type="Pfam" id="PF00005">
    <property type="entry name" value="ABC_tran"/>
    <property type="match status" value="1"/>
</dbReference>
<dbReference type="Gene3D" id="3.90.70.10">
    <property type="entry name" value="Cysteine proteinases"/>
    <property type="match status" value="1"/>
</dbReference>
<feature type="domain" description="ABC transporter" evidence="10">
    <location>
        <begin position="473"/>
        <end position="710"/>
    </location>
</feature>
<accession>A0A0H2V4J2</accession>
<evidence type="ECO:0000256" key="5">
    <source>
        <dbReference type="ARBA" id="ARBA00022741"/>
    </source>
</evidence>
<feature type="transmembrane region" description="Helical" evidence="9">
    <location>
        <begin position="411"/>
        <end position="434"/>
    </location>
</feature>
<dbReference type="PROSITE" id="PS50929">
    <property type="entry name" value="ABC_TM1F"/>
    <property type="match status" value="1"/>
</dbReference>
<dbReference type="GO" id="GO:0005524">
    <property type="term" value="F:ATP binding"/>
    <property type="evidence" value="ECO:0007669"/>
    <property type="project" value="UniProtKB-KW"/>
</dbReference>
<keyword evidence="8 9" id="KW-0472">Membrane</keyword>
<evidence type="ECO:0000256" key="9">
    <source>
        <dbReference type="SAM" id="Phobius"/>
    </source>
</evidence>
<dbReference type="GO" id="GO:0016887">
    <property type="term" value="F:ATP hydrolysis activity"/>
    <property type="evidence" value="ECO:0007669"/>
    <property type="project" value="InterPro"/>
</dbReference>
<feature type="transmembrane region" description="Helical" evidence="9">
    <location>
        <begin position="291"/>
        <end position="310"/>
    </location>
</feature>
<dbReference type="SUPFAM" id="SSF90123">
    <property type="entry name" value="ABC transporter transmembrane region"/>
    <property type="match status" value="1"/>
</dbReference>
<keyword evidence="4 9" id="KW-0812">Transmembrane</keyword>
<dbReference type="EMBL" id="AE014075">
    <property type="protein sequence ID" value="AAN78842.1"/>
    <property type="molecule type" value="Genomic_DNA"/>
</dbReference>
<feature type="transmembrane region" description="Helical" evidence="9">
    <location>
        <begin position="263"/>
        <end position="285"/>
    </location>
</feature>
<reference evidence="13 14" key="1">
    <citation type="journal article" date="2002" name="Proc. Natl. Acad. Sci. U.S.A.">
        <title>Extensive mosaic structure revealed by the complete genome sequence of uropathogenic Escherichia coli.</title>
        <authorList>
            <person name="Welch R.A."/>
            <person name="Burland V."/>
            <person name="Plunkett G.III."/>
            <person name="Redford P."/>
            <person name="Roesch P."/>
            <person name="Rasko D."/>
            <person name="Buckles E.L."/>
            <person name="Liou S.R."/>
            <person name="Boutin A."/>
            <person name="Hackett J."/>
            <person name="Stroud D."/>
            <person name="Mayhew G.F."/>
            <person name="Rose D.J."/>
            <person name="Zhou S."/>
            <person name="Schwartz D.C."/>
            <person name="Perna N.T."/>
            <person name="Mobley H.L."/>
            <person name="Donnenberg M.S."/>
            <person name="Blattner F.R."/>
        </authorList>
    </citation>
    <scope>NUCLEOTIDE SEQUENCE [LARGE SCALE GENOMIC DNA]</scope>
    <source>
        <strain evidence="14">CFT073 / ATCC 700928 / UPEC</strain>
    </source>
</reference>
<evidence type="ECO:0000256" key="6">
    <source>
        <dbReference type="ARBA" id="ARBA00022840"/>
    </source>
</evidence>
<evidence type="ECO:0000256" key="1">
    <source>
        <dbReference type="ARBA" id="ARBA00004651"/>
    </source>
</evidence>
<dbReference type="AlphaFoldDB" id="A0A0H2V4J2"/>
<dbReference type="eggNOG" id="COG2274">
    <property type="taxonomic scope" value="Bacteria"/>
</dbReference>
<feature type="transmembrane region" description="Helical" evidence="9">
    <location>
        <begin position="191"/>
        <end position="211"/>
    </location>
</feature>
<dbReference type="PANTHER" id="PTHR24221:SF248">
    <property type="entry name" value="ABC TRANSPORTER TRANSMEMBRANE REGION"/>
    <property type="match status" value="1"/>
</dbReference>
<dbReference type="Gene3D" id="3.40.50.300">
    <property type="entry name" value="P-loop containing nucleotide triphosphate hydrolases"/>
    <property type="match status" value="1"/>
</dbReference>
<proteinExistence type="predicted"/>
<dbReference type="InterPro" id="IPR003439">
    <property type="entry name" value="ABC_transporter-like_ATP-bd"/>
</dbReference>
<evidence type="ECO:0000259" key="11">
    <source>
        <dbReference type="PROSITE" id="PS50929"/>
    </source>
</evidence>
<feature type="transmembrane region" description="Helical" evidence="9">
    <location>
        <begin position="375"/>
        <end position="399"/>
    </location>
</feature>
<evidence type="ECO:0000313" key="14">
    <source>
        <dbReference type="Proteomes" id="UP000001410"/>
    </source>
</evidence>
<dbReference type="PROSITE" id="PS50990">
    <property type="entry name" value="PEPTIDASE_C39"/>
    <property type="match status" value="1"/>
</dbReference>
<dbReference type="Gene3D" id="1.20.1560.10">
    <property type="entry name" value="ABC transporter type 1, transmembrane domain"/>
    <property type="match status" value="1"/>
</dbReference>
<dbReference type="RefSeq" id="WP_000835430.1">
    <property type="nucleotide sequence ID" value="NC_004431.1"/>
</dbReference>
<comment type="subcellular location">
    <subcellularLocation>
        <location evidence="1">Cell membrane</location>
        <topology evidence="1">Multi-pass membrane protein</topology>
    </subcellularLocation>
</comment>
<dbReference type="NCBIfam" id="TIGR03375">
    <property type="entry name" value="type_I_sec_LssB"/>
    <property type="match status" value="1"/>
</dbReference>
<dbReference type="PROSITE" id="PS50893">
    <property type="entry name" value="ABC_TRANSPORTER_2"/>
    <property type="match status" value="1"/>
</dbReference>
<dbReference type="SMR" id="A0A0H2V4J2"/>
<dbReference type="InterPro" id="IPR017750">
    <property type="entry name" value="ATPase_T1SS"/>
</dbReference>
<gene>
    <name evidence="13" type="ordered locus">c0361</name>
</gene>
<keyword evidence="3" id="KW-1003">Cell membrane</keyword>
<dbReference type="InterPro" id="IPR027417">
    <property type="entry name" value="P-loop_NTPase"/>
</dbReference>
<keyword evidence="5" id="KW-0547">Nucleotide-binding</keyword>
<dbReference type="KEGG" id="ecc:c0361"/>
<evidence type="ECO:0000259" key="10">
    <source>
        <dbReference type="PROSITE" id="PS50893"/>
    </source>
</evidence>
<name>A0A0H2V4J2_ECOL6</name>
<dbReference type="PANTHER" id="PTHR24221">
    <property type="entry name" value="ATP-BINDING CASSETTE SUB-FAMILY B"/>
    <property type="match status" value="1"/>
</dbReference>
<dbReference type="GO" id="GO:0008233">
    <property type="term" value="F:peptidase activity"/>
    <property type="evidence" value="ECO:0007669"/>
    <property type="project" value="InterPro"/>
</dbReference>
<feature type="domain" description="ABC transmembrane type-1" evidence="11">
    <location>
        <begin position="157"/>
        <end position="439"/>
    </location>
</feature>
<dbReference type="InterPro" id="IPR039421">
    <property type="entry name" value="Type_1_exporter"/>
</dbReference>
<dbReference type="GO" id="GO:0005886">
    <property type="term" value="C:plasma membrane"/>
    <property type="evidence" value="ECO:0007669"/>
    <property type="project" value="UniProtKB-SubCell"/>
</dbReference>
<evidence type="ECO:0000256" key="3">
    <source>
        <dbReference type="ARBA" id="ARBA00022475"/>
    </source>
</evidence>
<evidence type="ECO:0000256" key="8">
    <source>
        <dbReference type="ARBA" id="ARBA00023136"/>
    </source>
</evidence>
<dbReference type="GO" id="GO:0034040">
    <property type="term" value="F:ATPase-coupled lipid transmembrane transporter activity"/>
    <property type="evidence" value="ECO:0007669"/>
    <property type="project" value="TreeGrafter"/>
</dbReference>
<sequence>MKSIFEGLSQITALLGTPVSAETLAAGTVRTDVSGIDFRSVGEFLRSEGFDNHLSRRSPEDIPSLAVPALLLLNAQEAIVVVRIEGAGLARQYHVLQPGGLRKTLSHDALMAVYSGYCWFVQPQAKQDRRSELPEYDMSGAWFWRVLWRFRAYYGQVIVASFIINFLALVSSLYVMNVYDRVIPNRSWETLWMLSIGVITAILFECAAKLIRSYLTDVAGKKADLIISSALLRRVMAVKMSDRPASSGSYASNLREYESVREFMTSATLLAFVDLPFILLFISVIGLVGGWLAVVPLTLVPLVILAGILLQRPLSRHINASMRESSQRQGLLVEALDGIETLKLNNAVNWVQRRWDGYTASVARSSIRVKNTSNVIISFSTAIQQINTVLLVILGTYLIHSDDPHNRITMGALIAAVILSGRALAPLGQIASLATRFQQARLAMQGVNEIVRRPVERESQTHYLTVKDIQGEFHFSAVTFFYKPELPAALKGMSVCIRPGEKVGIIGTIGCGKSTLLKMMVGLYRQNKGQITLDGVAMQQLDPCFVRDKVFLLEQNPRLFLGTLRENLQLSRLPGSLSDVDMINAAGRFGFDRFIRHHPCGLDMQIGEGGQGLSGGQRQMVALTRMVLGSPRVVLLDEPTTGLDLQTENIVLKGLNHWSRGRTMVVVTHRLQVLNIVDRIIVMNEGRVMMDGPRDEILKKLSGKQQSGESRAITS</sequence>
<dbReference type="SUPFAM" id="SSF52540">
    <property type="entry name" value="P-loop containing nucleoside triphosphate hydrolases"/>
    <property type="match status" value="1"/>
</dbReference>
<evidence type="ECO:0000313" key="13">
    <source>
        <dbReference type="EMBL" id="AAN78842.1"/>
    </source>
</evidence>
<feature type="transmembrane region" description="Helical" evidence="9">
    <location>
        <begin position="153"/>
        <end position="179"/>
    </location>
</feature>
<dbReference type="FunFam" id="3.40.50.300:FF:000299">
    <property type="entry name" value="ABC transporter ATP-binding protein/permease"/>
    <property type="match status" value="1"/>
</dbReference>
<dbReference type="InterPro" id="IPR005074">
    <property type="entry name" value="Peptidase_C39"/>
</dbReference>
<keyword evidence="14" id="KW-1185">Reference proteome</keyword>
<dbReference type="GO" id="GO:0140359">
    <property type="term" value="F:ABC-type transporter activity"/>
    <property type="evidence" value="ECO:0007669"/>
    <property type="project" value="InterPro"/>
</dbReference>
<evidence type="ECO:0000256" key="4">
    <source>
        <dbReference type="ARBA" id="ARBA00022692"/>
    </source>
</evidence>
<dbReference type="Proteomes" id="UP000001410">
    <property type="component" value="Chromosome"/>
</dbReference>
<dbReference type="CDD" id="cd18587">
    <property type="entry name" value="ABC_6TM_LapB_like"/>
    <property type="match status" value="1"/>
</dbReference>
<dbReference type="STRING" id="199310.c0361"/>
<evidence type="ECO:0000256" key="2">
    <source>
        <dbReference type="ARBA" id="ARBA00022448"/>
    </source>
</evidence>
<keyword evidence="7 9" id="KW-1133">Transmembrane helix</keyword>